<dbReference type="HOGENOM" id="CLU_1983667_0_0_1"/>
<evidence type="ECO:0000313" key="1">
    <source>
        <dbReference type="EnsemblMetazoa" id="CapteP206847"/>
    </source>
</evidence>
<sequence>MEPALREVGVLQKISVSTQISNHDSCDWDLFKSKHDLSNDTTLTDCVENHNETKTITKEQQDPKWCLNGCSEMQCDAWINLLHQKASGYYPSGSHHPPQEFRLFTNHLLRIYGVAEIFIHLGRERQ</sequence>
<reference evidence="1" key="3">
    <citation type="submission" date="2015-06" db="UniProtKB">
        <authorList>
            <consortium name="EnsemblMetazoa"/>
        </authorList>
    </citation>
    <scope>IDENTIFICATION</scope>
</reference>
<dbReference type="EnsemblMetazoa" id="CapteT206847">
    <property type="protein sequence ID" value="CapteP206847"/>
    <property type="gene ID" value="CapteG206847"/>
</dbReference>
<name>X2A915_CAPTE</name>
<protein>
    <submittedName>
        <fullName evidence="1">Uncharacterized protein</fullName>
    </submittedName>
</protein>
<dbReference type="AlphaFoldDB" id="X2A915"/>
<reference evidence="2" key="2">
    <citation type="journal article" date="2013" name="Nature">
        <title>Insights into bilaterian evolution from three spiralian genomes.</title>
        <authorList>
            <person name="Simakov O."/>
            <person name="Marletaz F."/>
            <person name="Cho S.J."/>
            <person name="Edsinger-Gonzales E."/>
            <person name="Havlak P."/>
            <person name="Hellsten U."/>
            <person name="Kuo D.H."/>
            <person name="Larsson T."/>
            <person name="Lv J."/>
            <person name="Arendt D."/>
            <person name="Savage R."/>
            <person name="Osoegawa K."/>
            <person name="de Jong P."/>
            <person name="Grimwood J."/>
            <person name="Chapman J.A."/>
            <person name="Shapiro H."/>
            <person name="Aerts A."/>
            <person name="Otillar R.P."/>
            <person name="Terry A.Y."/>
            <person name="Boore J.L."/>
            <person name="Grigoriev I.V."/>
            <person name="Lindberg D.R."/>
            <person name="Seaver E.C."/>
            <person name="Weisblat D.A."/>
            <person name="Putnam N.H."/>
            <person name="Rokhsar D.S."/>
        </authorList>
    </citation>
    <scope>NUCLEOTIDE SEQUENCE</scope>
    <source>
        <strain evidence="2">I ESC-2004</strain>
    </source>
</reference>
<dbReference type="EMBL" id="AMQN01011717">
    <property type="status" value="NOT_ANNOTATED_CDS"/>
    <property type="molecule type" value="Genomic_DNA"/>
</dbReference>
<accession>X2A915</accession>
<dbReference type="Proteomes" id="UP000014760">
    <property type="component" value="Unassembled WGS sequence"/>
</dbReference>
<dbReference type="EMBL" id="AMQN01011718">
    <property type="status" value="NOT_ANNOTATED_CDS"/>
    <property type="molecule type" value="Genomic_DNA"/>
</dbReference>
<proteinExistence type="predicted"/>
<evidence type="ECO:0000313" key="2">
    <source>
        <dbReference type="Proteomes" id="UP000014760"/>
    </source>
</evidence>
<organism evidence="1 2">
    <name type="scientific">Capitella teleta</name>
    <name type="common">Polychaete worm</name>
    <dbReference type="NCBI Taxonomy" id="283909"/>
    <lineage>
        <taxon>Eukaryota</taxon>
        <taxon>Metazoa</taxon>
        <taxon>Spiralia</taxon>
        <taxon>Lophotrochozoa</taxon>
        <taxon>Annelida</taxon>
        <taxon>Polychaeta</taxon>
        <taxon>Sedentaria</taxon>
        <taxon>Scolecida</taxon>
        <taxon>Capitellidae</taxon>
        <taxon>Capitella</taxon>
    </lineage>
</organism>
<reference evidence="2" key="1">
    <citation type="submission" date="2012-12" db="EMBL/GenBank/DDBJ databases">
        <authorList>
            <person name="Hellsten U."/>
            <person name="Grimwood J."/>
            <person name="Chapman J.A."/>
            <person name="Shapiro H."/>
            <person name="Aerts A."/>
            <person name="Otillar R.P."/>
            <person name="Terry A.Y."/>
            <person name="Boore J.L."/>
            <person name="Simakov O."/>
            <person name="Marletaz F."/>
            <person name="Cho S.-J."/>
            <person name="Edsinger-Gonzales E."/>
            <person name="Havlak P."/>
            <person name="Kuo D.-H."/>
            <person name="Larsson T."/>
            <person name="Lv J."/>
            <person name="Arendt D."/>
            <person name="Savage R."/>
            <person name="Osoegawa K."/>
            <person name="de Jong P."/>
            <person name="Lindberg D.R."/>
            <person name="Seaver E.C."/>
            <person name="Weisblat D.A."/>
            <person name="Putnam N.H."/>
            <person name="Grigoriev I.V."/>
            <person name="Rokhsar D.S."/>
        </authorList>
    </citation>
    <scope>NUCLEOTIDE SEQUENCE</scope>
    <source>
        <strain evidence="2">I ESC-2004</strain>
    </source>
</reference>
<keyword evidence="2" id="KW-1185">Reference proteome</keyword>